<accession>A0ABD5X5N6</accession>
<dbReference type="AlphaFoldDB" id="A0ABD5X5N6"/>
<dbReference type="RefSeq" id="WP_267636248.1">
    <property type="nucleotide sequence ID" value="NZ_JAODIY010000004.1"/>
</dbReference>
<keyword evidence="2" id="KW-0472">Membrane</keyword>
<organism evidence="3 4">
    <name type="scientific">Halovenus rubra</name>
    <dbReference type="NCBI Taxonomy" id="869890"/>
    <lineage>
        <taxon>Archaea</taxon>
        <taxon>Methanobacteriati</taxon>
        <taxon>Methanobacteriota</taxon>
        <taxon>Stenosarchaea group</taxon>
        <taxon>Halobacteria</taxon>
        <taxon>Halobacteriales</taxon>
        <taxon>Haloarculaceae</taxon>
        <taxon>Halovenus</taxon>
    </lineage>
</organism>
<name>A0ABD5X5N6_9EURY</name>
<evidence type="ECO:0000256" key="1">
    <source>
        <dbReference type="SAM" id="MobiDB-lite"/>
    </source>
</evidence>
<feature type="compositionally biased region" description="Polar residues" evidence="1">
    <location>
        <begin position="14"/>
        <end position="23"/>
    </location>
</feature>
<keyword evidence="2" id="KW-1133">Transmembrane helix</keyword>
<feature type="transmembrane region" description="Helical" evidence="2">
    <location>
        <begin position="84"/>
        <end position="103"/>
    </location>
</feature>
<keyword evidence="2" id="KW-0812">Transmembrane</keyword>
<sequence length="113" mass="11846">MTATEESSDPALSENGSENTETGDSMEAEKSAEDDPSQPDATPQSVALRRQQYAVGVGAALISGFALTISSLQHYPSLPKAMPLLAGLFGAGIVYWLVGHSLYPTEDELSGSE</sequence>
<dbReference type="EMBL" id="JBHSZQ010000004">
    <property type="protein sequence ID" value="MFC7125249.1"/>
    <property type="molecule type" value="Genomic_DNA"/>
</dbReference>
<evidence type="ECO:0000313" key="4">
    <source>
        <dbReference type="Proteomes" id="UP001596414"/>
    </source>
</evidence>
<feature type="region of interest" description="Disordered" evidence="1">
    <location>
        <begin position="1"/>
        <end position="46"/>
    </location>
</feature>
<reference evidence="3 4" key="1">
    <citation type="journal article" date="2014" name="Int. J. Syst. Evol. Microbiol.">
        <title>Complete genome sequence of Corynebacterium casei LMG S-19264T (=DSM 44701T), isolated from a smear-ripened cheese.</title>
        <authorList>
            <consortium name="US DOE Joint Genome Institute (JGI-PGF)"/>
            <person name="Walter F."/>
            <person name="Albersmeier A."/>
            <person name="Kalinowski J."/>
            <person name="Ruckert C."/>
        </authorList>
    </citation>
    <scope>NUCLEOTIDE SEQUENCE [LARGE SCALE GENOMIC DNA]</scope>
    <source>
        <strain evidence="3 4">CGMCC 4.7215</strain>
    </source>
</reference>
<protein>
    <submittedName>
        <fullName evidence="3">Uncharacterized protein</fullName>
    </submittedName>
</protein>
<gene>
    <name evidence="3" type="ORF">ACFQJ7_04240</name>
</gene>
<evidence type="ECO:0000313" key="3">
    <source>
        <dbReference type="EMBL" id="MFC7125249.1"/>
    </source>
</evidence>
<evidence type="ECO:0000256" key="2">
    <source>
        <dbReference type="SAM" id="Phobius"/>
    </source>
</evidence>
<comment type="caution">
    <text evidence="3">The sequence shown here is derived from an EMBL/GenBank/DDBJ whole genome shotgun (WGS) entry which is preliminary data.</text>
</comment>
<proteinExistence type="predicted"/>
<dbReference type="Proteomes" id="UP001596414">
    <property type="component" value="Unassembled WGS sequence"/>
</dbReference>
<feature type="transmembrane region" description="Helical" evidence="2">
    <location>
        <begin position="53"/>
        <end position="72"/>
    </location>
</feature>